<proteinExistence type="predicted"/>
<dbReference type="AlphaFoldDB" id="A0A1H5SY32"/>
<name>A0A1H5SY32_XYLRU</name>
<dbReference type="Proteomes" id="UP000236735">
    <property type="component" value="Unassembled WGS sequence"/>
</dbReference>
<protein>
    <submittedName>
        <fullName evidence="1">Uncharacterized protein</fullName>
    </submittedName>
</protein>
<gene>
    <name evidence="1" type="ORF">SAMN05216354_0727</name>
</gene>
<sequence length="35" mass="4429">MQYFTTLTHYNNRKGIILLIIKIWKRESYYGWSQY</sequence>
<accession>A0A1H5SY32</accession>
<dbReference type="EMBL" id="FNUV01000002">
    <property type="protein sequence ID" value="SEF54697.1"/>
    <property type="molecule type" value="Genomic_DNA"/>
</dbReference>
<reference evidence="1 2" key="1">
    <citation type="submission" date="2016-10" db="EMBL/GenBank/DDBJ databases">
        <authorList>
            <person name="de Groot N.N."/>
        </authorList>
    </citation>
    <scope>NUCLEOTIDE SEQUENCE [LARGE SCALE GENOMIC DNA]</scope>
    <source>
        <strain evidence="1 2">AR32</strain>
    </source>
</reference>
<organism evidence="1 2">
    <name type="scientific">Xylanibacter ruminicola</name>
    <name type="common">Prevotella ruminicola</name>
    <dbReference type="NCBI Taxonomy" id="839"/>
    <lineage>
        <taxon>Bacteria</taxon>
        <taxon>Pseudomonadati</taxon>
        <taxon>Bacteroidota</taxon>
        <taxon>Bacteroidia</taxon>
        <taxon>Bacteroidales</taxon>
        <taxon>Prevotellaceae</taxon>
        <taxon>Xylanibacter</taxon>
    </lineage>
</organism>
<evidence type="ECO:0000313" key="1">
    <source>
        <dbReference type="EMBL" id="SEF54697.1"/>
    </source>
</evidence>
<evidence type="ECO:0000313" key="2">
    <source>
        <dbReference type="Proteomes" id="UP000236735"/>
    </source>
</evidence>